<comment type="cofactor">
    <cofactor evidence="1">
        <name>Zn(2+)</name>
        <dbReference type="ChEBI" id="CHEBI:29105"/>
    </cofactor>
</comment>
<dbReference type="GO" id="GO:0004222">
    <property type="term" value="F:metalloendopeptidase activity"/>
    <property type="evidence" value="ECO:0007669"/>
    <property type="project" value="InterPro"/>
</dbReference>
<evidence type="ECO:0000256" key="6">
    <source>
        <dbReference type="SAM" id="SignalP"/>
    </source>
</evidence>
<name>A0A1Y6FC97_9HYPH</name>
<feature type="chain" id="PRO_5012283270" evidence="6">
    <location>
        <begin position="21"/>
        <end position="448"/>
    </location>
</feature>
<evidence type="ECO:0000256" key="2">
    <source>
        <dbReference type="ARBA" id="ARBA00007261"/>
    </source>
</evidence>
<dbReference type="InterPro" id="IPR050361">
    <property type="entry name" value="MPP/UQCRC_Complex"/>
</dbReference>
<feature type="compositionally biased region" description="Basic and acidic residues" evidence="5">
    <location>
        <begin position="236"/>
        <end position="247"/>
    </location>
</feature>
<dbReference type="InterPro" id="IPR011249">
    <property type="entry name" value="Metalloenz_LuxS/M16"/>
</dbReference>
<dbReference type="PANTHER" id="PTHR11851:SF49">
    <property type="entry name" value="MITOCHONDRIAL-PROCESSING PEPTIDASE SUBUNIT ALPHA"/>
    <property type="match status" value="1"/>
</dbReference>
<feature type="region of interest" description="Disordered" evidence="5">
    <location>
        <begin position="236"/>
        <end position="257"/>
    </location>
</feature>
<dbReference type="GO" id="GO:0046872">
    <property type="term" value="F:metal ion binding"/>
    <property type="evidence" value="ECO:0007669"/>
    <property type="project" value="InterPro"/>
</dbReference>
<dbReference type="EMBL" id="FXWK01000001">
    <property type="protein sequence ID" value="SMQ70073.1"/>
    <property type="molecule type" value="Genomic_DNA"/>
</dbReference>
<accession>A0A1Y6FC97</accession>
<evidence type="ECO:0000313" key="9">
    <source>
        <dbReference type="EMBL" id="SMQ70073.1"/>
    </source>
</evidence>
<feature type="domain" description="Peptidase M16 N-terminal" evidence="7">
    <location>
        <begin position="42"/>
        <end position="184"/>
    </location>
</feature>
<dbReference type="GO" id="GO:0006508">
    <property type="term" value="P:proteolysis"/>
    <property type="evidence" value="ECO:0007669"/>
    <property type="project" value="UniProtKB-KW"/>
</dbReference>
<dbReference type="Pfam" id="PF05193">
    <property type="entry name" value="Peptidase_M16_C"/>
    <property type="match status" value="1"/>
</dbReference>
<keyword evidence="10" id="KW-1185">Reference proteome</keyword>
<dbReference type="RefSeq" id="WP_086470049.1">
    <property type="nucleotide sequence ID" value="NZ_FXWK01000001.1"/>
</dbReference>
<feature type="signal peptide" evidence="6">
    <location>
        <begin position="1"/>
        <end position="20"/>
    </location>
</feature>
<dbReference type="InterPro" id="IPR011765">
    <property type="entry name" value="Pept_M16_N"/>
</dbReference>
<keyword evidence="3" id="KW-0482">Metalloprotease</keyword>
<evidence type="ECO:0000313" key="10">
    <source>
        <dbReference type="Proteomes" id="UP000194474"/>
    </source>
</evidence>
<keyword evidence="6" id="KW-0732">Signal</keyword>
<sequence>MHRILLALATTAALAFPALAQDQPAADVSHFTLDNGLELVVIPDRRAPIVTHMVWYRVGGADDPAGQSGVAHFLEHLMFKGTEKYPAGTLDRLVSELGGDTNAFTNADVTAYFQTIPPDALETMMDIEADRMRNLVLPEAVIAAERAVVLDERRQRVEAQPQSILGEEMKATIFQNHPYRIPVIGWQHEIAALDREDALTFYDRYYAPNNALVVVAGDVDAEEVLALAEATYGRVERGPELPERQRPQEPPQDTSRTVTYSDARVTLPSFTRSWVVPSYRVAPEGEAEALDVLSAILSDGSRSRLYQKLVVDTGMAAGAGASYDGSAYDDGTFTLYGTPRPGTTLDALEQATYAELDAIIADGITEAELDMVKTRFIRSTIFARDDQGNMAQTYGVWLTTGRTVDDVADWPDRIRAVTLADVQAVAAKYLNPANAVTGYLLPRTEETK</sequence>
<reference evidence="10" key="1">
    <citation type="submission" date="2017-04" db="EMBL/GenBank/DDBJ databases">
        <authorList>
            <person name="Varghese N."/>
            <person name="Submissions S."/>
        </authorList>
    </citation>
    <scope>NUCLEOTIDE SEQUENCE [LARGE SCALE GENOMIC DNA]</scope>
</reference>
<evidence type="ECO:0000256" key="1">
    <source>
        <dbReference type="ARBA" id="ARBA00001947"/>
    </source>
</evidence>
<evidence type="ECO:0000259" key="8">
    <source>
        <dbReference type="Pfam" id="PF05193"/>
    </source>
</evidence>
<dbReference type="InterPro" id="IPR001431">
    <property type="entry name" value="Pept_M16_Zn_BS"/>
</dbReference>
<protein>
    <submittedName>
        <fullName evidence="9">Zinc protease</fullName>
    </submittedName>
</protein>
<dbReference type="OrthoDB" id="9811314at2"/>
<organism evidence="9 10">
    <name type="scientific">Devosia lucknowensis</name>
    <dbReference type="NCBI Taxonomy" id="1096929"/>
    <lineage>
        <taxon>Bacteria</taxon>
        <taxon>Pseudomonadati</taxon>
        <taxon>Pseudomonadota</taxon>
        <taxon>Alphaproteobacteria</taxon>
        <taxon>Hyphomicrobiales</taxon>
        <taxon>Devosiaceae</taxon>
        <taxon>Devosia</taxon>
    </lineage>
</organism>
<gene>
    <name evidence="9" type="ORF">SAMN06295905_1760</name>
</gene>
<evidence type="ECO:0000256" key="5">
    <source>
        <dbReference type="SAM" id="MobiDB-lite"/>
    </source>
</evidence>
<dbReference type="InterPro" id="IPR007863">
    <property type="entry name" value="Peptidase_M16_C"/>
</dbReference>
<dbReference type="PROSITE" id="PS00143">
    <property type="entry name" value="INSULINASE"/>
    <property type="match status" value="1"/>
</dbReference>
<proteinExistence type="inferred from homology"/>
<comment type="similarity">
    <text evidence="2 4">Belongs to the peptidase M16 family.</text>
</comment>
<dbReference type="Gene3D" id="3.30.830.10">
    <property type="entry name" value="Metalloenzyme, LuxS/M16 peptidase-like"/>
    <property type="match status" value="2"/>
</dbReference>
<evidence type="ECO:0000256" key="3">
    <source>
        <dbReference type="ARBA" id="ARBA00023049"/>
    </source>
</evidence>
<keyword evidence="9" id="KW-0645">Protease</keyword>
<dbReference type="PANTHER" id="PTHR11851">
    <property type="entry name" value="METALLOPROTEASE"/>
    <property type="match status" value="1"/>
</dbReference>
<evidence type="ECO:0000259" key="7">
    <source>
        <dbReference type="Pfam" id="PF00675"/>
    </source>
</evidence>
<dbReference type="Pfam" id="PF00675">
    <property type="entry name" value="Peptidase_M16"/>
    <property type="match status" value="1"/>
</dbReference>
<evidence type="ECO:0000256" key="4">
    <source>
        <dbReference type="RuleBase" id="RU004447"/>
    </source>
</evidence>
<feature type="domain" description="Peptidase M16 C-terminal" evidence="8">
    <location>
        <begin position="193"/>
        <end position="375"/>
    </location>
</feature>
<dbReference type="Proteomes" id="UP000194474">
    <property type="component" value="Unassembled WGS sequence"/>
</dbReference>
<dbReference type="AlphaFoldDB" id="A0A1Y6FC97"/>
<dbReference type="SUPFAM" id="SSF63411">
    <property type="entry name" value="LuxS/MPP-like metallohydrolase"/>
    <property type="match status" value="2"/>
</dbReference>
<keyword evidence="3" id="KW-0378">Hydrolase</keyword>